<evidence type="ECO:0000256" key="1">
    <source>
        <dbReference type="ARBA" id="ARBA00004123"/>
    </source>
</evidence>
<dbReference type="Pfam" id="PF05460">
    <property type="entry name" value="ORC6"/>
    <property type="match status" value="1"/>
</dbReference>
<dbReference type="GO" id="GO:0005664">
    <property type="term" value="C:nuclear origin of replication recognition complex"/>
    <property type="evidence" value="ECO:0007669"/>
    <property type="project" value="InterPro"/>
</dbReference>
<dbReference type="GO" id="GO:0006260">
    <property type="term" value="P:DNA replication"/>
    <property type="evidence" value="ECO:0007669"/>
    <property type="project" value="UniProtKB-KW"/>
</dbReference>
<keyword evidence="9" id="KW-1185">Reference proteome</keyword>
<dbReference type="GO" id="GO:0003677">
    <property type="term" value="F:DNA binding"/>
    <property type="evidence" value="ECO:0007669"/>
    <property type="project" value="UniProtKB-KW"/>
</dbReference>
<keyword evidence="5" id="KW-0539">Nucleus</keyword>
<dbReference type="InterPro" id="IPR008721">
    <property type="entry name" value="ORC6_cyclin_first"/>
</dbReference>
<evidence type="ECO:0000259" key="7">
    <source>
        <dbReference type="Pfam" id="PF05460"/>
    </source>
</evidence>
<feature type="region of interest" description="Disordered" evidence="6">
    <location>
        <begin position="329"/>
        <end position="353"/>
    </location>
</feature>
<evidence type="ECO:0000256" key="6">
    <source>
        <dbReference type="SAM" id="MobiDB-lite"/>
    </source>
</evidence>
<feature type="domain" description="ORC6 first cyclin-like" evidence="7">
    <location>
        <begin position="10"/>
        <end position="94"/>
    </location>
</feature>
<evidence type="ECO:0000313" key="9">
    <source>
        <dbReference type="Proteomes" id="UP001275084"/>
    </source>
</evidence>
<comment type="similarity">
    <text evidence="2">Belongs to the ORC6 family.</text>
</comment>
<keyword evidence="3" id="KW-0235">DNA replication</keyword>
<dbReference type="EMBL" id="JAUIQD010000007">
    <property type="protein sequence ID" value="KAK3344245.1"/>
    <property type="molecule type" value="Genomic_DNA"/>
</dbReference>
<feature type="compositionally biased region" description="Acidic residues" evidence="6">
    <location>
        <begin position="331"/>
        <end position="342"/>
    </location>
</feature>
<proteinExistence type="inferred from homology"/>
<dbReference type="Proteomes" id="UP001275084">
    <property type="component" value="Unassembled WGS sequence"/>
</dbReference>
<feature type="compositionally biased region" description="Low complexity" evidence="6">
    <location>
        <begin position="96"/>
        <end position="107"/>
    </location>
</feature>
<evidence type="ECO:0000256" key="5">
    <source>
        <dbReference type="ARBA" id="ARBA00023242"/>
    </source>
</evidence>
<dbReference type="AlphaFoldDB" id="A0AAJ0H9K3"/>
<sequence>MNRSIEQALLSLLPTHNSTLPQPLTELASSLLAQSRHRASTLKAEEEISRLYACAHIACDRLKITLNLPPIEPRPPIPPRIYKRLYNHLDNILPASSSTPGRGTPSGHDAQRLRTPSAKLRAASTPLGTSPLANKTRPTPSKATTLAQFRATPLGQTPTKTPKARPGGGGKLSSSAAADALPPWVRPVLRFLCATLGPARIGPVVMSGVESIAAPRGVRSGDEWVENNLSALLAALYLYVWRGVTAPGQDIDAAEYVRFRRGLVGALKKARAEVVVTPKLDEDGVDGDPWEGWCDVKVKDLDTAALRINRHGWLELNWAAGIGDLVRAGEDADEREDQDEAGGETPEPVQIRRADTMLQERYDYLSERRRKDYAVWKEGVLRRIKELEDPTSQRVGDEDVMDIDEEL</sequence>
<comment type="caution">
    <text evidence="8">The sequence shown here is derived from an EMBL/GenBank/DDBJ whole genome shotgun (WGS) entry which is preliminary data.</text>
</comment>
<organism evidence="8 9">
    <name type="scientific">Lasiosphaeria hispida</name>
    <dbReference type="NCBI Taxonomy" id="260671"/>
    <lineage>
        <taxon>Eukaryota</taxon>
        <taxon>Fungi</taxon>
        <taxon>Dikarya</taxon>
        <taxon>Ascomycota</taxon>
        <taxon>Pezizomycotina</taxon>
        <taxon>Sordariomycetes</taxon>
        <taxon>Sordariomycetidae</taxon>
        <taxon>Sordariales</taxon>
        <taxon>Lasiosphaeriaceae</taxon>
        <taxon>Lasiosphaeria</taxon>
    </lineage>
</organism>
<reference evidence="8" key="2">
    <citation type="submission" date="2023-06" db="EMBL/GenBank/DDBJ databases">
        <authorList>
            <consortium name="Lawrence Berkeley National Laboratory"/>
            <person name="Haridas S."/>
            <person name="Hensen N."/>
            <person name="Bonometti L."/>
            <person name="Westerberg I."/>
            <person name="Brannstrom I.O."/>
            <person name="Guillou S."/>
            <person name="Cros-Aarteil S."/>
            <person name="Calhoun S."/>
            <person name="Kuo A."/>
            <person name="Mondo S."/>
            <person name="Pangilinan J."/>
            <person name="Riley R."/>
            <person name="Labutti K."/>
            <person name="Andreopoulos B."/>
            <person name="Lipzen A."/>
            <person name="Chen C."/>
            <person name="Yanf M."/>
            <person name="Daum C."/>
            <person name="Ng V."/>
            <person name="Clum A."/>
            <person name="Steindorff A."/>
            <person name="Ohm R."/>
            <person name="Martin F."/>
            <person name="Silar P."/>
            <person name="Natvig D."/>
            <person name="Lalanne C."/>
            <person name="Gautier V."/>
            <person name="Ament-Velasquez S.L."/>
            <person name="Kruys A."/>
            <person name="Hutchinson M.I."/>
            <person name="Powell A.J."/>
            <person name="Barry K."/>
            <person name="Miller A.N."/>
            <person name="Grigoriev I.V."/>
            <person name="Debuchy R."/>
            <person name="Gladieux P."/>
            <person name="Thoren M.H."/>
            <person name="Johannesson H."/>
        </authorList>
    </citation>
    <scope>NUCLEOTIDE SEQUENCE</scope>
    <source>
        <strain evidence="8">CBS 955.72</strain>
    </source>
</reference>
<name>A0AAJ0H9K3_9PEZI</name>
<protein>
    <submittedName>
        <fullName evidence="8">Origin recognition complex, subunit 6</fullName>
    </submittedName>
</protein>
<feature type="region of interest" description="Disordered" evidence="6">
    <location>
        <begin position="387"/>
        <end position="407"/>
    </location>
</feature>
<evidence type="ECO:0000256" key="3">
    <source>
        <dbReference type="ARBA" id="ARBA00022705"/>
    </source>
</evidence>
<evidence type="ECO:0000256" key="4">
    <source>
        <dbReference type="ARBA" id="ARBA00023125"/>
    </source>
</evidence>
<accession>A0AAJ0H9K3</accession>
<evidence type="ECO:0000313" key="8">
    <source>
        <dbReference type="EMBL" id="KAK3344245.1"/>
    </source>
</evidence>
<evidence type="ECO:0000256" key="2">
    <source>
        <dbReference type="ARBA" id="ARBA00010840"/>
    </source>
</evidence>
<comment type="subcellular location">
    <subcellularLocation>
        <location evidence="1">Nucleus</location>
    </subcellularLocation>
</comment>
<feature type="region of interest" description="Disordered" evidence="6">
    <location>
        <begin position="93"/>
        <end position="175"/>
    </location>
</feature>
<reference evidence="8" key="1">
    <citation type="journal article" date="2023" name="Mol. Phylogenet. Evol.">
        <title>Genome-scale phylogeny and comparative genomics of the fungal order Sordariales.</title>
        <authorList>
            <person name="Hensen N."/>
            <person name="Bonometti L."/>
            <person name="Westerberg I."/>
            <person name="Brannstrom I.O."/>
            <person name="Guillou S."/>
            <person name="Cros-Aarteil S."/>
            <person name="Calhoun S."/>
            <person name="Haridas S."/>
            <person name="Kuo A."/>
            <person name="Mondo S."/>
            <person name="Pangilinan J."/>
            <person name="Riley R."/>
            <person name="LaButti K."/>
            <person name="Andreopoulos B."/>
            <person name="Lipzen A."/>
            <person name="Chen C."/>
            <person name="Yan M."/>
            <person name="Daum C."/>
            <person name="Ng V."/>
            <person name="Clum A."/>
            <person name="Steindorff A."/>
            <person name="Ohm R.A."/>
            <person name="Martin F."/>
            <person name="Silar P."/>
            <person name="Natvig D.O."/>
            <person name="Lalanne C."/>
            <person name="Gautier V."/>
            <person name="Ament-Velasquez S.L."/>
            <person name="Kruys A."/>
            <person name="Hutchinson M.I."/>
            <person name="Powell A.J."/>
            <person name="Barry K."/>
            <person name="Miller A.N."/>
            <person name="Grigoriev I.V."/>
            <person name="Debuchy R."/>
            <person name="Gladieux P."/>
            <person name="Hiltunen Thoren M."/>
            <person name="Johannesson H."/>
        </authorList>
    </citation>
    <scope>NUCLEOTIDE SEQUENCE</scope>
    <source>
        <strain evidence="8">CBS 955.72</strain>
    </source>
</reference>
<feature type="compositionally biased region" description="Acidic residues" evidence="6">
    <location>
        <begin position="398"/>
        <end position="407"/>
    </location>
</feature>
<feature type="compositionally biased region" description="Polar residues" evidence="6">
    <location>
        <begin position="126"/>
        <end position="147"/>
    </location>
</feature>
<gene>
    <name evidence="8" type="ORF">B0T25DRAFT_321817</name>
</gene>
<keyword evidence="4" id="KW-0238">DNA-binding</keyword>